<protein>
    <submittedName>
        <fullName evidence="8">Thrombospondin-2</fullName>
    </submittedName>
</protein>
<dbReference type="OrthoDB" id="10050940at2759"/>
<accession>A0A1S3IU97</accession>
<feature type="chain" id="PRO_5010233687" evidence="5">
    <location>
        <begin position="20"/>
        <end position="249"/>
    </location>
</feature>
<dbReference type="Pfam" id="PF00090">
    <property type="entry name" value="TSP_1"/>
    <property type="match status" value="1"/>
</dbReference>
<sequence length="249" mass="27133">MYILAVVSVFVSLQSFARPEPVGSCDQRRRSNQYLRDDSDICGYYLCLSKRGGGRSPLLRRCAPGTGVPRDYGVSPRHRDSTNPCVVRTSECLRPRWSGWGPWGACSVTCGTGVQWRGRRCIRGNNCTGQQQESRQCLEPPCLVWTDWINSDSPDSGDGDWEVNIVPPPCSDNQTAVAIECRAITPSGERIPWDGPGQKLAVPCVSPLGIGCLEADNPPVAMAPPGVLTDPGFTSGCLDYEVRYLCPVP</sequence>
<dbReference type="GeneID" id="106167404"/>
<feature type="domain" description="WxxW" evidence="6">
    <location>
        <begin position="145"/>
        <end position="246"/>
    </location>
</feature>
<reference evidence="8" key="1">
    <citation type="submission" date="2025-08" db="UniProtKB">
        <authorList>
            <consortium name="RefSeq"/>
        </authorList>
    </citation>
    <scope>IDENTIFICATION</scope>
    <source>
        <tissue evidence="8">Gonads</tissue>
    </source>
</reference>
<feature type="signal peptide" evidence="5">
    <location>
        <begin position="1"/>
        <end position="19"/>
    </location>
</feature>
<dbReference type="InterPro" id="IPR036383">
    <property type="entry name" value="TSP1_rpt_sf"/>
</dbReference>
<proteinExistence type="predicted"/>
<evidence type="ECO:0000256" key="5">
    <source>
        <dbReference type="SAM" id="SignalP"/>
    </source>
</evidence>
<dbReference type="InterPro" id="IPR025155">
    <property type="entry name" value="WxxW_domain"/>
</dbReference>
<dbReference type="GO" id="GO:0005576">
    <property type="term" value="C:extracellular region"/>
    <property type="evidence" value="ECO:0007669"/>
    <property type="project" value="UniProtKB-SubCell"/>
</dbReference>
<dbReference type="Proteomes" id="UP000085678">
    <property type="component" value="Unplaced"/>
</dbReference>
<keyword evidence="7" id="KW-1185">Reference proteome</keyword>
<dbReference type="SMART" id="SM00209">
    <property type="entry name" value="TSP1"/>
    <property type="match status" value="1"/>
</dbReference>
<dbReference type="KEGG" id="lak:106167404"/>
<dbReference type="Pfam" id="PF13330">
    <property type="entry name" value="Mucin2_WxxW"/>
    <property type="match status" value="1"/>
</dbReference>
<organism evidence="7 8">
    <name type="scientific">Lingula anatina</name>
    <name type="common">Brachiopod</name>
    <name type="synonym">Lingula unguis</name>
    <dbReference type="NCBI Taxonomy" id="7574"/>
    <lineage>
        <taxon>Eukaryota</taxon>
        <taxon>Metazoa</taxon>
        <taxon>Spiralia</taxon>
        <taxon>Lophotrochozoa</taxon>
        <taxon>Brachiopoda</taxon>
        <taxon>Linguliformea</taxon>
        <taxon>Lingulata</taxon>
        <taxon>Lingulida</taxon>
        <taxon>Linguloidea</taxon>
        <taxon>Lingulidae</taxon>
        <taxon>Lingula</taxon>
    </lineage>
</organism>
<dbReference type="AlphaFoldDB" id="A0A1S3IU97"/>
<dbReference type="PROSITE" id="PS50092">
    <property type="entry name" value="TSP1"/>
    <property type="match status" value="1"/>
</dbReference>
<evidence type="ECO:0000259" key="6">
    <source>
        <dbReference type="Pfam" id="PF13330"/>
    </source>
</evidence>
<evidence type="ECO:0000313" key="8">
    <source>
        <dbReference type="RefSeq" id="XP_013401648.1"/>
    </source>
</evidence>
<keyword evidence="4" id="KW-0325">Glycoprotein</keyword>
<dbReference type="InParanoid" id="A0A1S3IU97"/>
<evidence type="ECO:0000313" key="7">
    <source>
        <dbReference type="Proteomes" id="UP000085678"/>
    </source>
</evidence>
<evidence type="ECO:0000256" key="2">
    <source>
        <dbReference type="ARBA" id="ARBA00022525"/>
    </source>
</evidence>
<keyword evidence="3 5" id="KW-0732">Signal</keyword>
<dbReference type="InterPro" id="IPR000884">
    <property type="entry name" value="TSP1_rpt"/>
</dbReference>
<dbReference type="Gene3D" id="2.20.100.10">
    <property type="entry name" value="Thrombospondin type-1 (TSP1) repeat"/>
    <property type="match status" value="1"/>
</dbReference>
<gene>
    <name evidence="8" type="primary">LOC106167404</name>
</gene>
<evidence type="ECO:0000256" key="4">
    <source>
        <dbReference type="ARBA" id="ARBA00023180"/>
    </source>
</evidence>
<evidence type="ECO:0000256" key="3">
    <source>
        <dbReference type="ARBA" id="ARBA00022729"/>
    </source>
</evidence>
<name>A0A1S3IU97_LINAN</name>
<dbReference type="SUPFAM" id="SSF82895">
    <property type="entry name" value="TSP-1 type 1 repeat"/>
    <property type="match status" value="1"/>
</dbReference>
<comment type="subcellular location">
    <subcellularLocation>
        <location evidence="1">Secreted</location>
    </subcellularLocation>
</comment>
<dbReference type="RefSeq" id="XP_013401648.1">
    <property type="nucleotide sequence ID" value="XM_013546194.2"/>
</dbReference>
<keyword evidence="2" id="KW-0964">Secreted</keyword>
<evidence type="ECO:0000256" key="1">
    <source>
        <dbReference type="ARBA" id="ARBA00004613"/>
    </source>
</evidence>